<evidence type="ECO:0000313" key="1">
    <source>
        <dbReference type="EMBL" id="EXJ65163.1"/>
    </source>
</evidence>
<dbReference type="GO" id="GO:0046982">
    <property type="term" value="F:protein heterodimerization activity"/>
    <property type="evidence" value="ECO:0007669"/>
    <property type="project" value="InterPro"/>
</dbReference>
<keyword evidence="2" id="KW-1185">Reference proteome</keyword>
<name>W9WB40_9EURO</name>
<dbReference type="OrthoDB" id="10389648at2759"/>
<proteinExistence type="predicted"/>
<organism evidence="1 2">
    <name type="scientific">Cladophialophora yegresii CBS 114405</name>
    <dbReference type="NCBI Taxonomy" id="1182544"/>
    <lineage>
        <taxon>Eukaryota</taxon>
        <taxon>Fungi</taxon>
        <taxon>Dikarya</taxon>
        <taxon>Ascomycota</taxon>
        <taxon>Pezizomycotina</taxon>
        <taxon>Eurotiomycetes</taxon>
        <taxon>Chaetothyriomycetidae</taxon>
        <taxon>Chaetothyriales</taxon>
        <taxon>Herpotrichiellaceae</taxon>
        <taxon>Cladophialophora</taxon>
    </lineage>
</organism>
<dbReference type="AlphaFoldDB" id="W9WB40"/>
<evidence type="ECO:0008006" key="3">
    <source>
        <dbReference type="Google" id="ProtNLM"/>
    </source>
</evidence>
<dbReference type="InterPro" id="IPR009072">
    <property type="entry name" value="Histone-fold"/>
</dbReference>
<dbReference type="SUPFAM" id="SSF47113">
    <property type="entry name" value="Histone-fold"/>
    <property type="match status" value="1"/>
</dbReference>
<comment type="caution">
    <text evidence="1">The sequence shown here is derived from an EMBL/GenBank/DDBJ whole genome shotgun (WGS) entry which is preliminary data.</text>
</comment>
<dbReference type="EMBL" id="AMGW01000001">
    <property type="protein sequence ID" value="EXJ65163.1"/>
    <property type="molecule type" value="Genomic_DNA"/>
</dbReference>
<protein>
    <recommendedName>
        <fullName evidence="3">Transcription factor CBF/NF-Y/archaeal histone domain-containing protein</fullName>
    </recommendedName>
</protein>
<accession>W9WB40</accession>
<gene>
    <name evidence="1" type="ORF">A1O7_01503</name>
</gene>
<dbReference type="Proteomes" id="UP000019473">
    <property type="component" value="Unassembled WGS sequence"/>
</dbReference>
<dbReference type="HOGENOM" id="CLU_1777253_0_0_1"/>
<sequence>MSSDAVDDQLIKRIKDEIALITGDSLPPEFIGYGPSFNRQRLRRMVHAIMLAEFGRDYVIGNPTLDVLLVFAQFHVACIMRAANIAAQTAGRKTVEAEDFTLATKLLEEKEHQMMLKRAYEKWGRTDRMRTPHIDSRTVQRYGYGW</sequence>
<reference evidence="1 2" key="1">
    <citation type="submission" date="2013-03" db="EMBL/GenBank/DDBJ databases">
        <title>The Genome Sequence of Cladophialophora yegresii CBS 114405.</title>
        <authorList>
            <consortium name="The Broad Institute Genomics Platform"/>
            <person name="Cuomo C."/>
            <person name="de Hoog S."/>
            <person name="Gorbushina A."/>
            <person name="Walker B."/>
            <person name="Young S.K."/>
            <person name="Zeng Q."/>
            <person name="Gargeya S."/>
            <person name="Fitzgerald M."/>
            <person name="Haas B."/>
            <person name="Abouelleil A."/>
            <person name="Allen A.W."/>
            <person name="Alvarado L."/>
            <person name="Arachchi H.M."/>
            <person name="Berlin A.M."/>
            <person name="Chapman S.B."/>
            <person name="Gainer-Dewar J."/>
            <person name="Goldberg J."/>
            <person name="Griggs A."/>
            <person name="Gujja S."/>
            <person name="Hansen M."/>
            <person name="Howarth C."/>
            <person name="Imamovic A."/>
            <person name="Ireland A."/>
            <person name="Larimer J."/>
            <person name="McCowan C."/>
            <person name="Murphy C."/>
            <person name="Pearson M."/>
            <person name="Poon T.W."/>
            <person name="Priest M."/>
            <person name="Roberts A."/>
            <person name="Saif S."/>
            <person name="Shea T."/>
            <person name="Sisk P."/>
            <person name="Sykes S."/>
            <person name="Wortman J."/>
            <person name="Nusbaum C."/>
            <person name="Birren B."/>
        </authorList>
    </citation>
    <scope>NUCLEOTIDE SEQUENCE [LARGE SCALE GENOMIC DNA]</scope>
    <source>
        <strain evidence="1 2">CBS 114405</strain>
    </source>
</reference>
<dbReference type="VEuPathDB" id="FungiDB:A1O7_01503"/>
<dbReference type="RefSeq" id="XP_007753730.1">
    <property type="nucleotide sequence ID" value="XM_007755540.1"/>
</dbReference>
<evidence type="ECO:0000313" key="2">
    <source>
        <dbReference type="Proteomes" id="UP000019473"/>
    </source>
</evidence>
<dbReference type="GeneID" id="19176115"/>